<dbReference type="FunFam" id="2.40.10.10:FF:000002">
    <property type="entry name" value="Transmembrane protease serine"/>
    <property type="match status" value="1"/>
</dbReference>
<evidence type="ECO:0000256" key="4">
    <source>
        <dbReference type="ARBA" id="ARBA00023157"/>
    </source>
</evidence>
<dbReference type="GeneID" id="20090553"/>
<dbReference type="PANTHER" id="PTHR24276:SF98">
    <property type="entry name" value="FI18310P1-RELATED"/>
    <property type="match status" value="1"/>
</dbReference>
<dbReference type="Pfam" id="PF00089">
    <property type="entry name" value="Trypsin"/>
    <property type="match status" value="1"/>
</dbReference>
<dbReference type="InterPro" id="IPR033116">
    <property type="entry name" value="TRYPSIN_SER"/>
</dbReference>
<evidence type="ECO:0000256" key="2">
    <source>
        <dbReference type="ARBA" id="ARBA00022729"/>
    </source>
</evidence>
<dbReference type="GO" id="GO:0006508">
    <property type="term" value="P:proteolysis"/>
    <property type="evidence" value="ECO:0007669"/>
    <property type="project" value="UniProtKB-KW"/>
</dbReference>
<evidence type="ECO:0000259" key="8">
    <source>
        <dbReference type="PROSITE" id="PS50240"/>
    </source>
</evidence>
<keyword evidence="5" id="KW-0325">Glycoprotein</keyword>
<dbReference type="EMBL" id="QUSY01001417">
    <property type="protein sequence ID" value="RHY25033.1"/>
    <property type="molecule type" value="Genomic_DNA"/>
</dbReference>
<keyword evidence="6" id="KW-0720">Serine protease</keyword>
<keyword evidence="6" id="KW-0378">Hydrolase</keyword>
<dbReference type="AlphaFoldDB" id="A0A024TDK1"/>
<organism evidence="9">
    <name type="scientific">Aphanomyces invadans</name>
    <dbReference type="NCBI Taxonomy" id="157072"/>
    <lineage>
        <taxon>Eukaryota</taxon>
        <taxon>Sar</taxon>
        <taxon>Stramenopiles</taxon>
        <taxon>Oomycota</taxon>
        <taxon>Saprolegniomycetes</taxon>
        <taxon>Saprolegniales</taxon>
        <taxon>Verrucalvaceae</taxon>
        <taxon>Aphanomyces</taxon>
    </lineage>
</organism>
<dbReference type="PROSITE" id="PS00134">
    <property type="entry name" value="TRYPSIN_HIS"/>
    <property type="match status" value="1"/>
</dbReference>
<dbReference type="InterPro" id="IPR043504">
    <property type="entry name" value="Peptidase_S1_PA_chymotrypsin"/>
</dbReference>
<dbReference type="PANTHER" id="PTHR24276">
    <property type="entry name" value="POLYSERASE-RELATED"/>
    <property type="match status" value="1"/>
</dbReference>
<feature type="signal peptide" evidence="7">
    <location>
        <begin position="1"/>
        <end position="16"/>
    </location>
</feature>
<name>A0A024TDK1_9STRA</name>
<evidence type="ECO:0000256" key="7">
    <source>
        <dbReference type="SAM" id="SignalP"/>
    </source>
</evidence>
<proteinExistence type="inferred from homology"/>
<evidence type="ECO:0000256" key="5">
    <source>
        <dbReference type="ARBA" id="ARBA00023180"/>
    </source>
</evidence>
<dbReference type="SMART" id="SM00020">
    <property type="entry name" value="Tryp_SPc"/>
    <property type="match status" value="1"/>
</dbReference>
<evidence type="ECO:0000256" key="1">
    <source>
        <dbReference type="ARBA" id="ARBA00007664"/>
    </source>
</evidence>
<feature type="chain" id="PRO_5038206468" description="Peptidase S1 domain-containing protein" evidence="7">
    <location>
        <begin position="17"/>
        <end position="255"/>
    </location>
</feature>
<dbReference type="STRING" id="157072.A0A024TDK1"/>
<accession>A0A024TDK1</accession>
<keyword evidence="2 7" id="KW-0732">Signal</keyword>
<evidence type="ECO:0000256" key="6">
    <source>
        <dbReference type="RuleBase" id="RU363034"/>
    </source>
</evidence>
<dbReference type="GO" id="GO:0004252">
    <property type="term" value="F:serine-type endopeptidase activity"/>
    <property type="evidence" value="ECO:0007669"/>
    <property type="project" value="InterPro"/>
</dbReference>
<reference evidence="10 11" key="2">
    <citation type="submission" date="2018-08" db="EMBL/GenBank/DDBJ databases">
        <title>Aphanomyces genome sequencing and annotation.</title>
        <authorList>
            <person name="Minardi D."/>
            <person name="Oidtmann B."/>
            <person name="Van Der Giezen M."/>
            <person name="Studholme D.J."/>
        </authorList>
    </citation>
    <scope>NUCLEOTIDE SEQUENCE [LARGE SCALE GENOMIC DNA]</scope>
    <source>
        <strain evidence="10 11">NJM0002</strain>
    </source>
</reference>
<dbReference type="PROSITE" id="PS00135">
    <property type="entry name" value="TRYPSIN_SER"/>
    <property type="match status" value="1"/>
</dbReference>
<dbReference type="InterPro" id="IPR018114">
    <property type="entry name" value="TRYPSIN_HIS"/>
</dbReference>
<dbReference type="InterPro" id="IPR050430">
    <property type="entry name" value="Peptidase_S1"/>
</dbReference>
<dbReference type="Gene3D" id="2.40.10.10">
    <property type="entry name" value="Trypsin-like serine proteases"/>
    <property type="match status" value="1"/>
</dbReference>
<dbReference type="VEuPathDB" id="FungiDB:H310_13503"/>
<dbReference type="RefSeq" id="XP_008879246.1">
    <property type="nucleotide sequence ID" value="XM_008881024.1"/>
</dbReference>
<evidence type="ECO:0000313" key="10">
    <source>
        <dbReference type="EMBL" id="RHY25033.1"/>
    </source>
</evidence>
<dbReference type="PRINTS" id="PR00722">
    <property type="entry name" value="CHYMOTRYPSIN"/>
</dbReference>
<dbReference type="EMBL" id="KI914003">
    <property type="protein sequence ID" value="ETV92084.1"/>
    <property type="molecule type" value="Genomic_DNA"/>
</dbReference>
<evidence type="ECO:0000313" key="9">
    <source>
        <dbReference type="EMBL" id="ETV92084.1"/>
    </source>
</evidence>
<dbReference type="Proteomes" id="UP000285060">
    <property type="component" value="Unassembled WGS sequence"/>
</dbReference>
<dbReference type="OrthoDB" id="63334at2759"/>
<reference evidence="9" key="1">
    <citation type="submission" date="2013-12" db="EMBL/GenBank/DDBJ databases">
        <title>The Genome Sequence of Aphanomyces invadans NJM9701.</title>
        <authorList>
            <consortium name="The Broad Institute Genomics Platform"/>
            <person name="Russ C."/>
            <person name="Tyler B."/>
            <person name="van West P."/>
            <person name="Dieguez-Uribeondo J."/>
            <person name="Young S.K."/>
            <person name="Zeng Q."/>
            <person name="Gargeya S."/>
            <person name="Fitzgerald M."/>
            <person name="Abouelleil A."/>
            <person name="Alvarado L."/>
            <person name="Chapman S.B."/>
            <person name="Gainer-Dewar J."/>
            <person name="Goldberg J."/>
            <person name="Griggs A."/>
            <person name="Gujja S."/>
            <person name="Hansen M."/>
            <person name="Howarth C."/>
            <person name="Imamovic A."/>
            <person name="Ireland A."/>
            <person name="Larimer J."/>
            <person name="McCowan C."/>
            <person name="Murphy C."/>
            <person name="Pearson M."/>
            <person name="Poon T.W."/>
            <person name="Priest M."/>
            <person name="Roberts A."/>
            <person name="Saif S."/>
            <person name="Shea T."/>
            <person name="Sykes S."/>
            <person name="Wortman J."/>
            <person name="Nusbaum C."/>
            <person name="Birren B."/>
        </authorList>
    </citation>
    <scope>NUCLEOTIDE SEQUENCE [LARGE SCALE GENOMIC DNA]</scope>
    <source>
        <strain evidence="9">NJM9701</strain>
    </source>
</reference>
<comment type="similarity">
    <text evidence="1">Belongs to the peptidase S1 family.</text>
</comment>
<dbReference type="eggNOG" id="KOG3627">
    <property type="taxonomic scope" value="Eukaryota"/>
</dbReference>
<keyword evidence="4" id="KW-1015">Disulfide bond</keyword>
<feature type="domain" description="Peptidase S1" evidence="8">
    <location>
        <begin position="20"/>
        <end position="245"/>
    </location>
</feature>
<dbReference type="InterPro" id="IPR001314">
    <property type="entry name" value="Peptidase_S1A"/>
</dbReference>
<keyword evidence="6" id="KW-0645">Protease</keyword>
<dbReference type="PROSITE" id="PS50240">
    <property type="entry name" value="TRYPSIN_DOM"/>
    <property type="match status" value="1"/>
</dbReference>
<gene>
    <name evidence="10" type="ORF">DYB32_008548</name>
    <name evidence="9" type="ORF">H310_13503</name>
</gene>
<evidence type="ECO:0000256" key="3">
    <source>
        <dbReference type="ARBA" id="ARBA00023026"/>
    </source>
</evidence>
<dbReference type="SUPFAM" id="SSF50494">
    <property type="entry name" value="Trypsin-like serine proteases"/>
    <property type="match status" value="1"/>
</dbReference>
<dbReference type="InterPro" id="IPR001254">
    <property type="entry name" value="Trypsin_dom"/>
</dbReference>
<keyword evidence="11" id="KW-1185">Reference proteome</keyword>
<sequence length="255" mass="26492">MAKLVALAALAASVSAQSEIINGTEVPIGKFTYVTGIRRSETGPSGCGASLIAPKYLLTAAHCAGAWASYASIASHYLSGNKDGERIKIVKQTVHPKFNEATMENDFAIFELETESKVAPVPLNWIDDDATAPGIVAWVRGFGTTKSGGTQSPVLLEADVKIWSNADCAKALAGEGDILPSMMCAGGADKDTCQGDSGGPLTIIRNGVEYLAGVTSWGVGCGDPGFPGVYARVSTARDFITPYLPVTPTTTMPAC</sequence>
<dbReference type="InterPro" id="IPR009003">
    <property type="entry name" value="Peptidase_S1_PA"/>
</dbReference>
<keyword evidence="3" id="KW-0843">Virulence</keyword>
<dbReference type="CDD" id="cd00190">
    <property type="entry name" value="Tryp_SPc"/>
    <property type="match status" value="1"/>
</dbReference>
<evidence type="ECO:0000313" key="11">
    <source>
        <dbReference type="Proteomes" id="UP000285060"/>
    </source>
</evidence>
<protein>
    <recommendedName>
        <fullName evidence="8">Peptidase S1 domain-containing protein</fullName>
    </recommendedName>
</protein>